<evidence type="ECO:0000256" key="1">
    <source>
        <dbReference type="ARBA" id="ARBA00023002"/>
    </source>
</evidence>
<dbReference type="InterPro" id="IPR051267">
    <property type="entry name" value="STEAP_metalloreductase"/>
</dbReference>
<feature type="region of interest" description="Disordered" evidence="2">
    <location>
        <begin position="205"/>
        <end position="224"/>
    </location>
</feature>
<keyword evidence="5" id="KW-1185">Reference proteome</keyword>
<proteinExistence type="predicted"/>
<dbReference type="Gene3D" id="3.40.50.720">
    <property type="entry name" value="NAD(P)-binding Rossmann-like Domain"/>
    <property type="match status" value="1"/>
</dbReference>
<organism evidence="4 5">
    <name type="scientific">Streptomyces harbinensis</name>
    <dbReference type="NCBI Taxonomy" id="1176198"/>
    <lineage>
        <taxon>Bacteria</taxon>
        <taxon>Bacillati</taxon>
        <taxon>Actinomycetota</taxon>
        <taxon>Actinomycetes</taxon>
        <taxon>Kitasatosporales</taxon>
        <taxon>Streptomycetaceae</taxon>
        <taxon>Streptomyces</taxon>
    </lineage>
</organism>
<keyword evidence="1" id="KW-0560">Oxidoreductase</keyword>
<dbReference type="PANTHER" id="PTHR14239">
    <property type="entry name" value="DUDULIN-RELATED"/>
    <property type="match status" value="1"/>
</dbReference>
<protein>
    <recommendedName>
        <fullName evidence="3">Pyrroline-5-carboxylate reductase catalytic N-terminal domain-containing protein</fullName>
    </recommendedName>
</protein>
<evidence type="ECO:0000313" key="4">
    <source>
        <dbReference type="EMBL" id="SFS89339.1"/>
    </source>
</evidence>
<dbReference type="InterPro" id="IPR028939">
    <property type="entry name" value="P5C_Rdtase_cat_N"/>
</dbReference>
<dbReference type="AlphaFoldDB" id="A0A1I6TJE5"/>
<accession>A0A1I6TJE5</accession>
<evidence type="ECO:0000313" key="5">
    <source>
        <dbReference type="Proteomes" id="UP000198873"/>
    </source>
</evidence>
<dbReference type="RefSeq" id="WP_093843310.1">
    <property type="nucleotide sequence ID" value="NZ_FPAB01000004.1"/>
</dbReference>
<dbReference type="Proteomes" id="UP000198873">
    <property type="component" value="Unassembled WGS sequence"/>
</dbReference>
<dbReference type="GO" id="GO:0016491">
    <property type="term" value="F:oxidoreductase activity"/>
    <property type="evidence" value="ECO:0007669"/>
    <property type="project" value="UniProtKB-KW"/>
</dbReference>
<evidence type="ECO:0000256" key="2">
    <source>
        <dbReference type="SAM" id="MobiDB-lite"/>
    </source>
</evidence>
<reference evidence="5" key="1">
    <citation type="submission" date="2016-10" db="EMBL/GenBank/DDBJ databases">
        <authorList>
            <person name="Varghese N."/>
            <person name="Submissions S."/>
        </authorList>
    </citation>
    <scope>NUCLEOTIDE SEQUENCE [LARGE SCALE GENOMIC DNA]</scope>
    <source>
        <strain evidence="5">CGMCC 4.7047</strain>
    </source>
</reference>
<name>A0A1I6TJE5_9ACTN</name>
<feature type="domain" description="Pyrroline-5-carboxylate reductase catalytic N-terminal" evidence="3">
    <location>
        <begin position="2"/>
        <end position="91"/>
    </location>
</feature>
<evidence type="ECO:0000259" key="3">
    <source>
        <dbReference type="Pfam" id="PF03807"/>
    </source>
</evidence>
<gene>
    <name evidence="4" type="ORF">SAMN05444716_104704</name>
</gene>
<sequence length="224" mass="22547">MRIGILGAGGMADALGTQWVRAGHEVLVSGRDPAKARALAARIGFGAYAGSWAEAAGFGEVVLLAVRAHAVPEVLAAAGDLTGRTLIDCTNAVVPGAFTLATAGGPGTAERIARQRPGAHVVKAFNLNHVDIWRMRPPAFGGAPLGVPVCGDDPAALALARTLITDIGCTPVDGGPLERAGLLEATAAFVIGVWAGGADVRGMFPPADPGRLPDAAPQTAPGSR</sequence>
<dbReference type="Pfam" id="PF03807">
    <property type="entry name" value="F420_oxidored"/>
    <property type="match status" value="1"/>
</dbReference>
<dbReference type="InterPro" id="IPR036291">
    <property type="entry name" value="NAD(P)-bd_dom_sf"/>
</dbReference>
<dbReference type="EMBL" id="FPAB01000004">
    <property type="protein sequence ID" value="SFS89339.1"/>
    <property type="molecule type" value="Genomic_DNA"/>
</dbReference>
<dbReference type="SUPFAM" id="SSF51735">
    <property type="entry name" value="NAD(P)-binding Rossmann-fold domains"/>
    <property type="match status" value="1"/>
</dbReference>